<sequence>MGDEIKRAVVKDDALHLVRGADVWSVKSEEGKEPNEWKIVHFANVGTSEEFIETFSGEILELVDGSLIFGDERESVKNAIVTIVVEGLMPAFEHLKKIRASVTTPLPELNRRQLYEDFARGLWHAYKDLFPKATMLLGFDIGFLFKQDAQFENALTAFLSKHPSLILDVPELLRRQRANWQQGLSSFRNDYLEHRKKDIAEFAAYYEPKTVEMLFDHAWRTMAELFPAFIEARYPPTLSIMEIPMNERDPKHLRRWRFFQCEPVERGNFTK</sequence>
<organism evidence="1">
    <name type="scientific">Edaphobacter paludis</name>
    <dbReference type="NCBI Taxonomy" id="3035702"/>
    <lineage>
        <taxon>Bacteria</taxon>
        <taxon>Pseudomonadati</taxon>
        <taxon>Acidobacteriota</taxon>
        <taxon>Terriglobia</taxon>
        <taxon>Terriglobales</taxon>
        <taxon>Acidobacteriaceae</taxon>
        <taxon>Edaphobacter</taxon>
    </lineage>
</organism>
<dbReference type="AlphaFoldDB" id="A0AAU7D8L0"/>
<protein>
    <submittedName>
        <fullName evidence="1">Uncharacterized protein</fullName>
    </submittedName>
</protein>
<evidence type="ECO:0000313" key="1">
    <source>
        <dbReference type="EMBL" id="XBH13563.1"/>
    </source>
</evidence>
<dbReference type="EMBL" id="CP121195">
    <property type="protein sequence ID" value="XBH13563.1"/>
    <property type="molecule type" value="Genomic_DNA"/>
</dbReference>
<proteinExistence type="predicted"/>
<accession>A0AAU7D8L0</accession>
<name>A0AAU7D8L0_9BACT</name>
<gene>
    <name evidence="1" type="ORF">P8936_18045</name>
</gene>
<dbReference type="RefSeq" id="WP_348269830.1">
    <property type="nucleotide sequence ID" value="NZ_CP121195.1"/>
</dbReference>
<reference evidence="1" key="1">
    <citation type="submission" date="2023-03" db="EMBL/GenBank/DDBJ databases">
        <title>Edaphobacter sp.</title>
        <authorList>
            <person name="Huber K.J."/>
            <person name="Papendorf J."/>
            <person name="Pilke C."/>
            <person name="Bunk B."/>
            <person name="Sproeer C."/>
            <person name="Pester M."/>
        </authorList>
    </citation>
    <scope>NUCLEOTIDE SEQUENCE</scope>
    <source>
        <strain evidence="1">DSM 109920</strain>
    </source>
</reference>